<evidence type="ECO:0000256" key="1">
    <source>
        <dbReference type="ARBA" id="ARBA00010746"/>
    </source>
</evidence>
<name>A0AA86SPM2_9FABA</name>
<evidence type="ECO:0000256" key="3">
    <source>
        <dbReference type="ARBA" id="ARBA00022525"/>
    </source>
</evidence>
<comment type="function">
    <text evidence="4">Dirigent proteins impart stereoselectivity on the phenoxy radical-coupling reaction, yielding optically active lignans from two molecules of coniferyl alcohol in the biosynthesis of lignans, flavonolignans, and alkaloids and thus plays a central role in plant secondary metabolism.</text>
</comment>
<keyword evidence="3 4" id="KW-0964">Secreted</keyword>
<dbReference type="InterPro" id="IPR044859">
    <property type="entry name" value="Allene_oxi_cyc_Dirigent"/>
</dbReference>
<evidence type="ECO:0000256" key="4">
    <source>
        <dbReference type="RuleBase" id="RU363099"/>
    </source>
</evidence>
<evidence type="ECO:0000313" key="7">
    <source>
        <dbReference type="Proteomes" id="UP001189624"/>
    </source>
</evidence>
<comment type="subcellular location">
    <subcellularLocation>
        <location evidence="4">Secreted</location>
        <location evidence="4">Extracellular space</location>
        <location evidence="4">Apoplast</location>
    </subcellularLocation>
</comment>
<keyword evidence="4" id="KW-0052">Apoplast</keyword>
<dbReference type="AlphaFoldDB" id="A0AA86SPM2"/>
<organism evidence="6 7">
    <name type="scientific">Sphenostylis stenocarpa</name>
    <dbReference type="NCBI Taxonomy" id="92480"/>
    <lineage>
        <taxon>Eukaryota</taxon>
        <taxon>Viridiplantae</taxon>
        <taxon>Streptophyta</taxon>
        <taxon>Embryophyta</taxon>
        <taxon>Tracheophyta</taxon>
        <taxon>Spermatophyta</taxon>
        <taxon>Magnoliopsida</taxon>
        <taxon>eudicotyledons</taxon>
        <taxon>Gunneridae</taxon>
        <taxon>Pentapetalae</taxon>
        <taxon>rosids</taxon>
        <taxon>fabids</taxon>
        <taxon>Fabales</taxon>
        <taxon>Fabaceae</taxon>
        <taxon>Papilionoideae</taxon>
        <taxon>50 kb inversion clade</taxon>
        <taxon>NPAAA clade</taxon>
        <taxon>indigoferoid/millettioid clade</taxon>
        <taxon>Phaseoleae</taxon>
        <taxon>Sphenostylis</taxon>
    </lineage>
</organism>
<dbReference type="Proteomes" id="UP001189624">
    <property type="component" value="Chromosome 5"/>
</dbReference>
<accession>A0AA86SPM2</accession>
<dbReference type="PANTHER" id="PTHR21495">
    <property type="entry name" value="NUCLEOPORIN-RELATED"/>
    <property type="match status" value="1"/>
</dbReference>
<protein>
    <recommendedName>
        <fullName evidence="4">Dirigent protein</fullName>
    </recommendedName>
</protein>
<dbReference type="GO" id="GO:0048046">
    <property type="term" value="C:apoplast"/>
    <property type="evidence" value="ECO:0007669"/>
    <property type="project" value="UniProtKB-SubCell"/>
</dbReference>
<dbReference type="Gene3D" id="2.40.480.10">
    <property type="entry name" value="Allene oxide cyclase-like"/>
    <property type="match status" value="1"/>
</dbReference>
<sequence>MSALFGLILLVVCSDMNTIEGEFIEESHIVLPTDRVERFTHLHFYFHDILDGEHPTAVRIIDPPRHSPGGFGVTFMVDNPLTEGPELSSKEVGRAQGSYALASQHDLGFKMSQHMLGRNAVLDEIREMPIVGGSGAFRFARGYALAKTVWSNSTSGSAIVEYNGKNKIVGIPKHPKLPPSGKKQFPTEPGSEEGIQSTVAYTPFMPLGSVVHQYHTLQMFIGFESLRFDLLKRILRYLVDGLPDDIGVAQ</sequence>
<evidence type="ECO:0000256" key="5">
    <source>
        <dbReference type="SAM" id="MobiDB-lite"/>
    </source>
</evidence>
<feature type="chain" id="PRO_5041517304" description="Dirigent protein" evidence="4">
    <location>
        <begin position="22"/>
        <end position="250"/>
    </location>
</feature>
<proteinExistence type="inferred from homology"/>
<reference evidence="6" key="1">
    <citation type="submission" date="2023-10" db="EMBL/GenBank/DDBJ databases">
        <authorList>
            <person name="Domelevo Entfellner J.-B."/>
        </authorList>
    </citation>
    <scope>NUCLEOTIDE SEQUENCE</scope>
</reference>
<dbReference type="Gramene" id="rna-AYBTSS11_LOCUS18066">
    <property type="protein sequence ID" value="CAJ1959067.1"/>
    <property type="gene ID" value="gene-AYBTSS11_LOCUS18066"/>
</dbReference>
<dbReference type="Pfam" id="PF03018">
    <property type="entry name" value="Dirigent"/>
    <property type="match status" value="1"/>
</dbReference>
<comment type="subunit">
    <text evidence="2 4">Homodimer.</text>
</comment>
<gene>
    <name evidence="6" type="ORF">AYBTSS11_LOCUS18066</name>
</gene>
<evidence type="ECO:0000313" key="6">
    <source>
        <dbReference type="EMBL" id="CAJ1959067.1"/>
    </source>
</evidence>
<keyword evidence="7" id="KW-1185">Reference proteome</keyword>
<keyword evidence="4" id="KW-0732">Signal</keyword>
<feature type="signal peptide" evidence="4">
    <location>
        <begin position="1"/>
        <end position="21"/>
    </location>
</feature>
<comment type="similarity">
    <text evidence="1 4">Belongs to the plant dirigent protein family.</text>
</comment>
<dbReference type="InterPro" id="IPR004265">
    <property type="entry name" value="Dirigent"/>
</dbReference>
<feature type="region of interest" description="Disordered" evidence="5">
    <location>
        <begin position="171"/>
        <end position="193"/>
    </location>
</feature>
<evidence type="ECO:0000256" key="2">
    <source>
        <dbReference type="ARBA" id="ARBA00011738"/>
    </source>
</evidence>
<dbReference type="GO" id="GO:0009699">
    <property type="term" value="P:phenylpropanoid biosynthetic process"/>
    <property type="evidence" value="ECO:0007669"/>
    <property type="project" value="UniProtKB-ARBA"/>
</dbReference>
<dbReference type="EMBL" id="OY731402">
    <property type="protein sequence ID" value="CAJ1959067.1"/>
    <property type="molecule type" value="Genomic_DNA"/>
</dbReference>